<feature type="region of interest" description="Disordered" evidence="1">
    <location>
        <begin position="71"/>
        <end position="96"/>
    </location>
</feature>
<feature type="region of interest" description="Disordered" evidence="1">
    <location>
        <begin position="1"/>
        <end position="20"/>
    </location>
</feature>
<gene>
    <name evidence="4" type="ORF">GCM10011575_35670</name>
</gene>
<name>A0A917W7V7_9ACTN</name>
<dbReference type="RefSeq" id="WP_188896735.1">
    <property type="nucleotide sequence ID" value="NZ_BMMZ01000010.1"/>
</dbReference>
<reference evidence="4" key="1">
    <citation type="journal article" date="2014" name="Int. J. Syst. Evol. Microbiol.">
        <title>Complete genome sequence of Corynebacterium casei LMG S-19264T (=DSM 44701T), isolated from a smear-ripened cheese.</title>
        <authorList>
            <consortium name="US DOE Joint Genome Institute (JGI-PGF)"/>
            <person name="Walter F."/>
            <person name="Albersmeier A."/>
            <person name="Kalinowski J."/>
            <person name="Ruckert C."/>
        </authorList>
    </citation>
    <scope>NUCLEOTIDE SEQUENCE</scope>
    <source>
        <strain evidence="4">CGMCC 4.7306</strain>
    </source>
</reference>
<accession>A0A917W7V7</accession>
<protein>
    <recommendedName>
        <fullName evidence="3">DUF1707 domain-containing protein</fullName>
    </recommendedName>
</protein>
<feature type="transmembrane region" description="Helical" evidence="2">
    <location>
        <begin position="98"/>
        <end position="116"/>
    </location>
</feature>
<keyword evidence="2" id="KW-0472">Membrane</keyword>
<reference evidence="4" key="2">
    <citation type="submission" date="2020-09" db="EMBL/GenBank/DDBJ databases">
        <authorList>
            <person name="Sun Q."/>
            <person name="Zhou Y."/>
        </authorList>
    </citation>
    <scope>NUCLEOTIDE SEQUENCE</scope>
    <source>
        <strain evidence="4">CGMCC 4.7306</strain>
    </source>
</reference>
<keyword evidence="2" id="KW-1133">Transmembrane helix</keyword>
<evidence type="ECO:0000256" key="2">
    <source>
        <dbReference type="SAM" id="Phobius"/>
    </source>
</evidence>
<dbReference type="Proteomes" id="UP000613840">
    <property type="component" value="Unassembled WGS sequence"/>
</dbReference>
<evidence type="ECO:0000313" key="4">
    <source>
        <dbReference type="EMBL" id="GGL74280.1"/>
    </source>
</evidence>
<feature type="domain" description="DUF1707" evidence="3">
    <location>
        <begin position="11"/>
        <end position="63"/>
    </location>
</feature>
<keyword evidence="2" id="KW-0812">Transmembrane</keyword>
<evidence type="ECO:0000259" key="3">
    <source>
        <dbReference type="Pfam" id="PF08044"/>
    </source>
</evidence>
<evidence type="ECO:0000313" key="5">
    <source>
        <dbReference type="Proteomes" id="UP000613840"/>
    </source>
</evidence>
<organism evidence="4 5">
    <name type="scientific">Microlunatus endophyticus</name>
    <dbReference type="NCBI Taxonomy" id="1716077"/>
    <lineage>
        <taxon>Bacteria</taxon>
        <taxon>Bacillati</taxon>
        <taxon>Actinomycetota</taxon>
        <taxon>Actinomycetes</taxon>
        <taxon>Propionibacteriales</taxon>
        <taxon>Propionibacteriaceae</taxon>
        <taxon>Microlunatus</taxon>
    </lineage>
</organism>
<dbReference type="AlphaFoldDB" id="A0A917W7V7"/>
<comment type="caution">
    <text evidence="4">The sequence shown here is derived from an EMBL/GenBank/DDBJ whole genome shotgun (WGS) entry which is preliminary data.</text>
</comment>
<keyword evidence="5" id="KW-1185">Reference proteome</keyword>
<dbReference type="Pfam" id="PF08044">
    <property type="entry name" value="DUF1707"/>
    <property type="match status" value="1"/>
</dbReference>
<proteinExistence type="predicted"/>
<sequence length="177" mass="20181">MSSSFQTPGTVRIGDRERDQATECLREHMAAGRLDPVEFDHRIETALTARYAEDLQPLFVDLPAPRPDLPTVRSEPAPQRTVVAPPAPKPTESIRSSAGWRTASALAWAAAIIVCFASSWNLWWVLFVPLLMGGCGGAGHDRRQRRLAARQQRWDGRTQRFEVRMNRLDQRFEHRHW</sequence>
<dbReference type="InterPro" id="IPR012551">
    <property type="entry name" value="DUF1707_SHOCT-like"/>
</dbReference>
<evidence type="ECO:0000256" key="1">
    <source>
        <dbReference type="SAM" id="MobiDB-lite"/>
    </source>
</evidence>
<dbReference type="EMBL" id="BMMZ01000010">
    <property type="protein sequence ID" value="GGL74280.1"/>
    <property type="molecule type" value="Genomic_DNA"/>
</dbReference>